<dbReference type="SUPFAM" id="SSF47384">
    <property type="entry name" value="Homodimeric domain of signal transducing histidine kinase"/>
    <property type="match status" value="1"/>
</dbReference>
<protein>
    <recommendedName>
        <fullName evidence="4">histidine kinase</fullName>
        <ecNumber evidence="4">2.7.13.3</ecNumber>
    </recommendedName>
</protein>
<dbReference type="GO" id="GO:0005886">
    <property type="term" value="C:plasma membrane"/>
    <property type="evidence" value="ECO:0007669"/>
    <property type="project" value="UniProtKB-SubCell"/>
</dbReference>
<dbReference type="GO" id="GO:0045121">
    <property type="term" value="C:membrane raft"/>
    <property type="evidence" value="ECO:0007669"/>
    <property type="project" value="UniProtKB-SubCell"/>
</dbReference>
<keyword evidence="11" id="KW-0902">Two-component regulatory system</keyword>
<dbReference type="EMBL" id="LCFD01000006">
    <property type="protein sequence ID" value="KKS86807.1"/>
    <property type="molecule type" value="Genomic_DNA"/>
</dbReference>
<dbReference type="PROSITE" id="PS50109">
    <property type="entry name" value="HIS_KIN"/>
    <property type="match status" value="1"/>
</dbReference>
<dbReference type="SUPFAM" id="SSF55781">
    <property type="entry name" value="GAF domain-like"/>
    <property type="match status" value="1"/>
</dbReference>
<evidence type="ECO:0000256" key="13">
    <source>
        <dbReference type="SAM" id="Coils"/>
    </source>
</evidence>
<dbReference type="PRINTS" id="PR00344">
    <property type="entry name" value="BCTRLSENSOR"/>
</dbReference>
<evidence type="ECO:0000256" key="4">
    <source>
        <dbReference type="ARBA" id="ARBA00012438"/>
    </source>
</evidence>
<dbReference type="InterPro" id="IPR004358">
    <property type="entry name" value="Sig_transdc_His_kin-like_C"/>
</dbReference>
<dbReference type="STRING" id="1618446.UV61_C0006G0008"/>
<dbReference type="Gene3D" id="1.10.287.130">
    <property type="match status" value="1"/>
</dbReference>
<evidence type="ECO:0000256" key="3">
    <source>
        <dbReference type="ARBA" id="ARBA00004314"/>
    </source>
</evidence>
<proteinExistence type="predicted"/>
<evidence type="ECO:0000256" key="8">
    <source>
        <dbReference type="ARBA" id="ARBA00022741"/>
    </source>
</evidence>
<keyword evidence="13" id="KW-0175">Coiled coil</keyword>
<dbReference type="SMART" id="SM00387">
    <property type="entry name" value="HATPase_c"/>
    <property type="match status" value="1"/>
</dbReference>
<evidence type="ECO:0000256" key="11">
    <source>
        <dbReference type="ARBA" id="ARBA00023012"/>
    </source>
</evidence>
<evidence type="ECO:0000256" key="10">
    <source>
        <dbReference type="ARBA" id="ARBA00022840"/>
    </source>
</evidence>
<dbReference type="CDD" id="cd16922">
    <property type="entry name" value="HATPase_EvgS-ArcB-TorS-like"/>
    <property type="match status" value="1"/>
</dbReference>
<evidence type="ECO:0000256" key="6">
    <source>
        <dbReference type="ARBA" id="ARBA00022553"/>
    </source>
</evidence>
<dbReference type="InterPro" id="IPR003594">
    <property type="entry name" value="HATPase_dom"/>
</dbReference>
<keyword evidence="6" id="KW-0597">Phosphoprotein</keyword>
<feature type="coiled-coil region" evidence="13">
    <location>
        <begin position="232"/>
        <end position="266"/>
    </location>
</feature>
<evidence type="ECO:0000256" key="5">
    <source>
        <dbReference type="ARBA" id="ARBA00022475"/>
    </source>
</evidence>
<feature type="domain" description="Histidine kinase" evidence="14">
    <location>
        <begin position="266"/>
        <end position="483"/>
    </location>
</feature>
<reference evidence="15 16" key="1">
    <citation type="journal article" date="2015" name="Nature">
        <title>rRNA introns, odd ribosomes, and small enigmatic genomes across a large radiation of phyla.</title>
        <authorList>
            <person name="Brown C.T."/>
            <person name="Hug L.A."/>
            <person name="Thomas B.C."/>
            <person name="Sharon I."/>
            <person name="Castelle C.J."/>
            <person name="Singh A."/>
            <person name="Wilkins M.J."/>
            <person name="Williams K.H."/>
            <person name="Banfield J.F."/>
        </authorList>
    </citation>
    <scope>NUCLEOTIDE SEQUENCE [LARGE SCALE GENOMIC DNA]</scope>
</reference>
<accession>A0A0G1CMU6</accession>
<evidence type="ECO:0000256" key="2">
    <source>
        <dbReference type="ARBA" id="ARBA00004236"/>
    </source>
</evidence>
<dbReference type="Gene3D" id="3.30.565.10">
    <property type="entry name" value="Histidine kinase-like ATPase, C-terminal domain"/>
    <property type="match status" value="1"/>
</dbReference>
<organism evidence="15 16">
    <name type="scientific">Candidatus Gottesmanbacteria bacterium GW2011_GWB1_43_11</name>
    <dbReference type="NCBI Taxonomy" id="1618446"/>
    <lineage>
        <taxon>Bacteria</taxon>
        <taxon>Candidatus Gottesmaniibacteriota</taxon>
    </lineage>
</organism>
<dbReference type="InterPro" id="IPR036890">
    <property type="entry name" value="HATPase_C_sf"/>
</dbReference>
<dbReference type="Gene3D" id="3.30.450.40">
    <property type="match status" value="1"/>
</dbReference>
<dbReference type="EC" id="2.7.13.3" evidence="4"/>
<dbReference type="Pfam" id="PF02518">
    <property type="entry name" value="HATPase_c"/>
    <property type="match status" value="1"/>
</dbReference>
<keyword evidence="9" id="KW-0418">Kinase</keyword>
<keyword evidence="12" id="KW-0472">Membrane</keyword>
<dbReference type="PANTHER" id="PTHR43711">
    <property type="entry name" value="TWO-COMPONENT HISTIDINE KINASE"/>
    <property type="match status" value="1"/>
</dbReference>
<keyword evidence="7" id="KW-0808">Transferase</keyword>
<dbReference type="InterPro" id="IPR050736">
    <property type="entry name" value="Sensor_HK_Regulatory"/>
</dbReference>
<name>A0A0G1CMU6_9BACT</name>
<dbReference type="CDD" id="cd00082">
    <property type="entry name" value="HisKA"/>
    <property type="match status" value="1"/>
</dbReference>
<dbReference type="PATRIC" id="fig|1618446.3.peg.668"/>
<keyword evidence="10" id="KW-0067">ATP-binding</keyword>
<keyword evidence="8" id="KW-0547">Nucleotide-binding</keyword>
<dbReference type="FunFam" id="1.10.287.130:FF:000001">
    <property type="entry name" value="Two-component sensor histidine kinase"/>
    <property type="match status" value="1"/>
</dbReference>
<keyword evidence="5" id="KW-1003">Cell membrane</keyword>
<dbReference type="InterPro" id="IPR003018">
    <property type="entry name" value="GAF"/>
</dbReference>
<dbReference type="InterPro" id="IPR003661">
    <property type="entry name" value="HisK_dim/P_dom"/>
</dbReference>
<dbReference type="SUPFAM" id="SSF55874">
    <property type="entry name" value="ATPase domain of HSP90 chaperone/DNA topoisomerase II/histidine kinase"/>
    <property type="match status" value="1"/>
</dbReference>
<dbReference type="InterPro" id="IPR029016">
    <property type="entry name" value="GAF-like_dom_sf"/>
</dbReference>
<dbReference type="Proteomes" id="UP000034050">
    <property type="component" value="Unassembled WGS sequence"/>
</dbReference>
<gene>
    <name evidence="15" type="ORF">UV61_C0006G0008</name>
</gene>
<dbReference type="SMART" id="SM00065">
    <property type="entry name" value="GAF"/>
    <property type="match status" value="1"/>
</dbReference>
<comment type="subcellular location">
    <subcellularLocation>
        <location evidence="2">Cell membrane</location>
    </subcellularLocation>
    <subcellularLocation>
        <location evidence="3">Membrane raft</location>
        <topology evidence="3">Multi-pass membrane protein</topology>
    </subcellularLocation>
</comment>
<dbReference type="AlphaFoldDB" id="A0A0G1CMU6"/>
<dbReference type="GO" id="GO:0000155">
    <property type="term" value="F:phosphorelay sensor kinase activity"/>
    <property type="evidence" value="ECO:0007669"/>
    <property type="project" value="InterPro"/>
</dbReference>
<comment type="catalytic activity">
    <reaction evidence="1">
        <text>ATP + protein L-histidine = ADP + protein N-phospho-L-histidine.</text>
        <dbReference type="EC" id="2.7.13.3"/>
    </reaction>
</comment>
<comment type="caution">
    <text evidence="15">The sequence shown here is derived from an EMBL/GenBank/DDBJ whole genome shotgun (WGS) entry which is preliminary data.</text>
</comment>
<evidence type="ECO:0000256" key="7">
    <source>
        <dbReference type="ARBA" id="ARBA00022679"/>
    </source>
</evidence>
<evidence type="ECO:0000313" key="16">
    <source>
        <dbReference type="Proteomes" id="UP000034050"/>
    </source>
</evidence>
<dbReference type="InterPro" id="IPR036097">
    <property type="entry name" value="HisK_dim/P_sf"/>
</dbReference>
<evidence type="ECO:0000256" key="1">
    <source>
        <dbReference type="ARBA" id="ARBA00000085"/>
    </source>
</evidence>
<evidence type="ECO:0000256" key="12">
    <source>
        <dbReference type="ARBA" id="ARBA00023136"/>
    </source>
</evidence>
<dbReference type="FunFam" id="3.30.565.10:FF:000023">
    <property type="entry name" value="PAS domain-containing sensor histidine kinase"/>
    <property type="match status" value="1"/>
</dbReference>
<dbReference type="SMART" id="SM00388">
    <property type="entry name" value="HisKA"/>
    <property type="match status" value="1"/>
</dbReference>
<evidence type="ECO:0000313" key="15">
    <source>
        <dbReference type="EMBL" id="KKS86807.1"/>
    </source>
</evidence>
<evidence type="ECO:0000256" key="9">
    <source>
        <dbReference type="ARBA" id="ARBA00022777"/>
    </source>
</evidence>
<evidence type="ECO:0000259" key="14">
    <source>
        <dbReference type="PROSITE" id="PS50109"/>
    </source>
</evidence>
<dbReference type="InterPro" id="IPR005467">
    <property type="entry name" value="His_kinase_dom"/>
</dbReference>
<dbReference type="Pfam" id="PF00512">
    <property type="entry name" value="HisKA"/>
    <property type="match status" value="1"/>
</dbReference>
<sequence>MPAQNLVYYGSSNKPVSNSGNQSLQSGDDSVLSIHDEASYKKVTEEMYKQNFELAIRNKTLSVLRTLYAITMTSFDVGEIAQRIVDTVAKELNFNAVLINVVDYQEKVLRPLAITQSPDILQAIELMGKSFSELIVALDDTSNLIIDAIKDKERKITGNILDILVPFAVQEVADEIDKIIKVKTLIVYPLILGEKAIGALTIGLGKRVDDLSRAEKETLEELIDVVTIALDRAQLHQKLSQINTELQSANEKLQELDKLKDEFVSLASHELRTPMTAIKGSISTILEGYAGEVSKESRDFLTAAYNENDRLIRLVNNLLNISRIEAGRFTFTVVKVGMDKLISEVINNLQMAAKEKNLYLKYETDGELVPVFADIDKVKEVLINLIGNALKFTHEGGITIKASRKDNMIVVSVADTGHGISKEDQDLLFKKFSQVGSYTKQVGGTGLGLYISKQIIEGLKGKIWLESTVGQGSTFFFSLPVVSA</sequence>
<dbReference type="PANTHER" id="PTHR43711:SF1">
    <property type="entry name" value="HISTIDINE KINASE 1"/>
    <property type="match status" value="1"/>
</dbReference>
<dbReference type="GO" id="GO:0005524">
    <property type="term" value="F:ATP binding"/>
    <property type="evidence" value="ECO:0007669"/>
    <property type="project" value="UniProtKB-KW"/>
</dbReference>